<dbReference type="eggNOG" id="COG0599">
    <property type="taxonomic scope" value="Bacteria"/>
</dbReference>
<dbReference type="AlphaFoldDB" id="A0A0A2M1K7"/>
<sequence length="232" mass="25445">MSLATNTLNAQNTMKTTTPLDNKQKKLVTISAFTARGDLISLAKELNAGLDAGLTINQVQEELVQLYAYCGFPRSLQGINTFIQVLEERKSKRITDSPGREASPLNDSLTRYQRGERTVAVLTNKPVDAPKAGPQAFAPRIDTFLKEHLFADIFDNDILNYQEREIITIAALISMEGVEPMAQSHIGNGLNVGLTISQIEGIIELIADSVDKEQAKTGTALLKKVMGSREEQ</sequence>
<dbReference type="EMBL" id="JRLX01000009">
    <property type="protein sequence ID" value="KGO86527.1"/>
    <property type="molecule type" value="Genomic_DNA"/>
</dbReference>
<gene>
    <name evidence="2" type="ORF">Q765_09860</name>
</gene>
<organism evidence="2 3">
    <name type="scientific">Flavobacterium rivuli WB 3.3-2 = DSM 21788</name>
    <dbReference type="NCBI Taxonomy" id="1121895"/>
    <lineage>
        <taxon>Bacteria</taxon>
        <taxon>Pseudomonadati</taxon>
        <taxon>Bacteroidota</taxon>
        <taxon>Flavobacteriia</taxon>
        <taxon>Flavobacteriales</taxon>
        <taxon>Flavobacteriaceae</taxon>
        <taxon>Flavobacterium</taxon>
    </lineage>
</organism>
<protein>
    <submittedName>
        <fullName evidence="2">Carboxymuconolactone decarboxylase</fullName>
    </submittedName>
</protein>
<dbReference type="STRING" id="1121895.GCA_000378485_03092"/>
<dbReference type="Proteomes" id="UP000030152">
    <property type="component" value="Unassembled WGS sequence"/>
</dbReference>
<dbReference type="InterPro" id="IPR052512">
    <property type="entry name" value="4CMD/NDH-1_regulator"/>
</dbReference>
<name>A0A0A2M1K7_9FLAO</name>
<dbReference type="PANTHER" id="PTHR33570">
    <property type="entry name" value="4-CARBOXYMUCONOLACTONE DECARBOXYLASE FAMILY PROTEIN"/>
    <property type="match status" value="1"/>
</dbReference>
<feature type="domain" description="Carboxymuconolactone decarboxylase-like" evidence="1">
    <location>
        <begin position="141"/>
        <end position="221"/>
    </location>
</feature>
<proteinExistence type="predicted"/>
<dbReference type="PANTHER" id="PTHR33570:SF2">
    <property type="entry name" value="CARBOXYMUCONOLACTONE DECARBOXYLASE-LIKE DOMAIN-CONTAINING PROTEIN"/>
    <property type="match status" value="1"/>
</dbReference>
<evidence type="ECO:0000259" key="1">
    <source>
        <dbReference type="Pfam" id="PF02627"/>
    </source>
</evidence>
<evidence type="ECO:0000313" key="3">
    <source>
        <dbReference type="Proteomes" id="UP000030152"/>
    </source>
</evidence>
<reference evidence="2 3" key="1">
    <citation type="submission" date="2013-09" db="EMBL/GenBank/DDBJ databases">
        <authorList>
            <person name="Zeng Z."/>
            <person name="Chen C."/>
        </authorList>
    </citation>
    <scope>NUCLEOTIDE SEQUENCE [LARGE SCALE GENOMIC DNA]</scope>
    <source>
        <strain evidence="2 3">WB 3.3-2</strain>
    </source>
</reference>
<dbReference type="GO" id="GO:0051920">
    <property type="term" value="F:peroxiredoxin activity"/>
    <property type="evidence" value="ECO:0007669"/>
    <property type="project" value="InterPro"/>
</dbReference>
<keyword evidence="3" id="KW-1185">Reference proteome</keyword>
<dbReference type="InterPro" id="IPR029032">
    <property type="entry name" value="AhpD-like"/>
</dbReference>
<feature type="domain" description="Carboxymuconolactone decarboxylase-like" evidence="1">
    <location>
        <begin position="12"/>
        <end position="77"/>
    </location>
</feature>
<dbReference type="Gene3D" id="1.20.1290.10">
    <property type="entry name" value="AhpD-like"/>
    <property type="match status" value="1"/>
</dbReference>
<comment type="caution">
    <text evidence="2">The sequence shown here is derived from an EMBL/GenBank/DDBJ whole genome shotgun (WGS) entry which is preliminary data.</text>
</comment>
<accession>A0A0A2M1K7</accession>
<evidence type="ECO:0000313" key="2">
    <source>
        <dbReference type="EMBL" id="KGO86527.1"/>
    </source>
</evidence>
<dbReference type="Pfam" id="PF02627">
    <property type="entry name" value="CMD"/>
    <property type="match status" value="2"/>
</dbReference>
<dbReference type="InterPro" id="IPR003779">
    <property type="entry name" value="CMD-like"/>
</dbReference>
<dbReference type="SUPFAM" id="SSF69118">
    <property type="entry name" value="AhpD-like"/>
    <property type="match status" value="1"/>
</dbReference>